<dbReference type="SUPFAM" id="SSF48452">
    <property type="entry name" value="TPR-like"/>
    <property type="match status" value="1"/>
</dbReference>
<gene>
    <name evidence="1" type="ORF">CCHLO57077_00019719</name>
</gene>
<dbReference type="SUPFAM" id="SSF52540">
    <property type="entry name" value="P-loop containing nucleoside triphosphate hydrolases"/>
    <property type="match status" value="1"/>
</dbReference>
<evidence type="ECO:0000313" key="2">
    <source>
        <dbReference type="Proteomes" id="UP001160390"/>
    </source>
</evidence>
<dbReference type="Gene3D" id="3.40.50.300">
    <property type="entry name" value="P-loop containing nucleotide triphosphate hydrolases"/>
    <property type="match status" value="1"/>
</dbReference>
<dbReference type="PANTHER" id="PTHR46082">
    <property type="entry name" value="ATP/GTP-BINDING PROTEIN-RELATED"/>
    <property type="match status" value="1"/>
</dbReference>
<dbReference type="EMBL" id="CABFNP030000923">
    <property type="protein sequence ID" value="CAI6089139.1"/>
    <property type="molecule type" value="Genomic_DNA"/>
</dbReference>
<dbReference type="PANTHER" id="PTHR46082:SF6">
    <property type="entry name" value="AAA+ ATPASE DOMAIN-CONTAINING PROTEIN-RELATED"/>
    <property type="match status" value="1"/>
</dbReference>
<organism evidence="1 2">
    <name type="scientific">Clonostachys chloroleuca</name>
    <dbReference type="NCBI Taxonomy" id="1926264"/>
    <lineage>
        <taxon>Eukaryota</taxon>
        <taxon>Fungi</taxon>
        <taxon>Dikarya</taxon>
        <taxon>Ascomycota</taxon>
        <taxon>Pezizomycotina</taxon>
        <taxon>Sordariomycetes</taxon>
        <taxon>Hypocreomycetidae</taxon>
        <taxon>Hypocreales</taxon>
        <taxon>Bionectriaceae</taxon>
        <taxon>Clonostachys</taxon>
    </lineage>
</organism>
<dbReference type="AlphaFoldDB" id="A0AA35M2S0"/>
<dbReference type="InterPro" id="IPR053137">
    <property type="entry name" value="NLR-like"/>
</dbReference>
<name>A0AA35M2S0_9HYPO</name>
<evidence type="ECO:0000313" key="1">
    <source>
        <dbReference type="EMBL" id="CAI6089139.1"/>
    </source>
</evidence>
<dbReference type="Gene3D" id="1.25.40.10">
    <property type="entry name" value="Tetratricopeptide repeat domain"/>
    <property type="match status" value="1"/>
</dbReference>
<dbReference type="Proteomes" id="UP001160390">
    <property type="component" value="Unassembled WGS sequence"/>
</dbReference>
<comment type="caution">
    <text evidence="1">The sequence shown here is derived from an EMBL/GenBank/DDBJ whole genome shotgun (WGS) entry which is preliminary data.</text>
</comment>
<reference evidence="1" key="1">
    <citation type="submission" date="2023-01" db="EMBL/GenBank/DDBJ databases">
        <authorList>
            <person name="Piombo E."/>
        </authorList>
    </citation>
    <scope>NUCLEOTIDE SEQUENCE</scope>
</reference>
<dbReference type="Pfam" id="PF13374">
    <property type="entry name" value="TPR_10"/>
    <property type="match status" value="1"/>
</dbReference>
<keyword evidence="2" id="KW-1185">Reference proteome</keyword>
<feature type="non-terminal residue" evidence="1">
    <location>
        <position position="530"/>
    </location>
</feature>
<dbReference type="Pfam" id="PF13424">
    <property type="entry name" value="TPR_12"/>
    <property type="match status" value="1"/>
</dbReference>
<dbReference type="InterPro" id="IPR027417">
    <property type="entry name" value="P-loop_NTPase"/>
</dbReference>
<protein>
    <recommendedName>
        <fullName evidence="3">Kinesin light chain</fullName>
    </recommendedName>
</protein>
<proteinExistence type="predicted"/>
<evidence type="ECO:0008006" key="3">
    <source>
        <dbReference type="Google" id="ProtNLM"/>
    </source>
</evidence>
<dbReference type="InterPro" id="IPR011990">
    <property type="entry name" value="TPR-like_helical_dom_sf"/>
</dbReference>
<accession>A0AA35M2S0</accession>
<sequence length="530" mass="60041">MAASDHHRRDISDNQFHKLLPRTPPGFFSAALWGLGGSGYIFTSASASTSTLTFTEAGTLACESTKVLTSQVKTQIALDYAYRRCDNDDECCIFWVHADSEATFTSDYKTIGKKLAVDDRLDGFDLLEAVRSKIETRSRWVMVLDNADDLELFGVGRAQPRNNKDLHEYIPHASQGIILWTSRDAHIAGTLVGSRRGIEVQSMSTNEAATLLARVRDKESTLKEEGVNVLLEELQHLPLAISQAGAYMRRMSMTVEEYLSLLAQGKTRWEVLKWSDFDRHRRPTVSNSVLETWRISIEQIRAESEISYQILHVIAYVDSQDIPQELIAAAAGRNRIDDEGMQLTDLDVRGAITRLVEFSFLGLRQNEEGGCSYEMHKLVQEAIRYGLRMRGPMETGLGEMVDREGGLEKGEAYYSSVALQIVRDLFPVQEGKPWGRWREKETVDKRVWDLRREVLGERHPDTISSMASLATTYHEQGRYNEAEQLKDQALNLRREILGEKHPETISSMASLATTYHEQGRYNEAQEVSIR</sequence>